<dbReference type="InterPro" id="IPR021586">
    <property type="entry name" value="Tscrpt_reg_TrmB_C"/>
</dbReference>
<dbReference type="HOGENOM" id="CLU_1105215_0_0_2"/>
<dbReference type="RefSeq" id="WP_015732927.1">
    <property type="nucleotide sequence ID" value="NC_013407.1"/>
</dbReference>
<evidence type="ECO:0000313" key="4">
    <source>
        <dbReference type="Proteomes" id="UP000002063"/>
    </source>
</evidence>
<feature type="domain" description="Transcription regulator TrmB C-terminal" evidence="2">
    <location>
        <begin position="39"/>
        <end position="116"/>
    </location>
</feature>
<sequence>MKKIGILEIIVILAIIITSASIAYKFYSGSESKYEFSGDQMYKCAWICEKILNKKFPLNATIIGRWTATKKPFKGEVEIYNARGGTLYAIYNNTPITIGGEMAYEEDIAASKILLKPVGKSMIVYNVKPIEGRTLNNVYVNLTNDITHSLGLEKYKNLKILDVEVSGDVGVDSTTFSPVQRQMILNKFDAEIKKGMNIYFVEKGFIISGTTNLNTLKNLNNYVNSSEVLTSKLKVYIVLNNTLNQIPKEIKDNYAIITLN</sequence>
<gene>
    <name evidence="3" type="ordered locus">Metvu_0849</name>
</gene>
<keyword evidence="1" id="KW-0472">Membrane</keyword>
<organism evidence="3 4">
    <name type="scientific">Methanocaldococcus vulcanius (strain ATCC 700851 / DSM 12094 / M7)</name>
    <name type="common">Methanococcus vulcanius</name>
    <dbReference type="NCBI Taxonomy" id="579137"/>
    <lineage>
        <taxon>Archaea</taxon>
        <taxon>Methanobacteriati</taxon>
        <taxon>Methanobacteriota</taxon>
        <taxon>Methanomada group</taxon>
        <taxon>Methanococci</taxon>
        <taxon>Methanococcales</taxon>
        <taxon>Methanocaldococcaceae</taxon>
        <taxon>Methanocaldococcus</taxon>
    </lineage>
</organism>
<keyword evidence="1" id="KW-0812">Transmembrane</keyword>
<keyword evidence="4" id="KW-1185">Reference proteome</keyword>
<protein>
    <recommendedName>
        <fullName evidence="2">Transcription regulator TrmB C-terminal domain-containing protein</fullName>
    </recommendedName>
</protein>
<evidence type="ECO:0000259" key="2">
    <source>
        <dbReference type="Pfam" id="PF11495"/>
    </source>
</evidence>
<dbReference type="GeneID" id="8513186"/>
<reference evidence="3" key="1">
    <citation type="submission" date="2009-10" db="EMBL/GenBank/DDBJ databases">
        <title>Complete sequence of chromosome of Methanocaldococcus vulcanius M7.</title>
        <authorList>
            <consortium name="US DOE Joint Genome Institute"/>
            <person name="Lucas S."/>
            <person name="Copeland A."/>
            <person name="Lapidus A."/>
            <person name="Glavina del Rio T."/>
            <person name="Dalin E."/>
            <person name="Tice H."/>
            <person name="Bruce D."/>
            <person name="Goodwin L."/>
            <person name="Pitluck S."/>
            <person name="Lcollab F.I."/>
            <person name="Brettin T."/>
            <person name="Detter J.C."/>
            <person name="Han C."/>
            <person name="Tapia R."/>
            <person name="Kuske C.R."/>
            <person name="Schmutz J."/>
            <person name="Larimer F."/>
            <person name="Land M."/>
            <person name="Hauser L."/>
            <person name="Kyrpides N."/>
            <person name="Ovchinikova G."/>
            <person name="Sieprawska-Lupa M."/>
            <person name="Whitman W.B."/>
            <person name="Woyke T."/>
        </authorList>
    </citation>
    <scope>NUCLEOTIDE SEQUENCE [LARGE SCALE GENOMIC DNA]</scope>
    <source>
        <strain evidence="3">M7</strain>
    </source>
</reference>
<dbReference type="OrthoDB" id="65805at2157"/>
<proteinExistence type="predicted"/>
<dbReference type="AlphaFoldDB" id="C9RGK5"/>
<dbReference type="Pfam" id="PF11495">
    <property type="entry name" value="Regulator_TrmB"/>
    <property type="match status" value="1"/>
</dbReference>
<name>C9RGK5_METVM</name>
<evidence type="ECO:0000313" key="3">
    <source>
        <dbReference type="EMBL" id="ACX72707.1"/>
    </source>
</evidence>
<dbReference type="SUPFAM" id="SSF159071">
    <property type="entry name" value="TrmB C-terminal domain-like"/>
    <property type="match status" value="1"/>
</dbReference>
<evidence type="ECO:0000256" key="1">
    <source>
        <dbReference type="SAM" id="Phobius"/>
    </source>
</evidence>
<dbReference type="STRING" id="579137.Metvu_0849"/>
<dbReference type="Proteomes" id="UP000002063">
    <property type="component" value="Chromosome"/>
</dbReference>
<dbReference type="KEGG" id="mvu:Metvu_0849"/>
<dbReference type="eggNOG" id="arCOG03414">
    <property type="taxonomic scope" value="Archaea"/>
</dbReference>
<feature type="transmembrane region" description="Helical" evidence="1">
    <location>
        <begin position="6"/>
        <end position="27"/>
    </location>
</feature>
<accession>C9RGK5</accession>
<keyword evidence="1" id="KW-1133">Transmembrane helix</keyword>
<dbReference type="EMBL" id="CP001787">
    <property type="protein sequence ID" value="ACX72707.1"/>
    <property type="molecule type" value="Genomic_DNA"/>
</dbReference>